<evidence type="ECO:0000256" key="14">
    <source>
        <dbReference type="PIRSR" id="PIRSR602401-1"/>
    </source>
</evidence>
<dbReference type="InterPro" id="IPR036396">
    <property type="entry name" value="Cyt_P450_sf"/>
</dbReference>
<keyword evidence="13 15" id="KW-0472">Membrane</keyword>
<dbReference type="InterPro" id="IPR001128">
    <property type="entry name" value="Cyt_P450"/>
</dbReference>
<evidence type="ECO:0000256" key="12">
    <source>
        <dbReference type="ARBA" id="ARBA00023033"/>
    </source>
</evidence>
<dbReference type="PRINTS" id="PR00385">
    <property type="entry name" value="P450"/>
</dbReference>
<evidence type="ECO:0000256" key="9">
    <source>
        <dbReference type="ARBA" id="ARBA00022848"/>
    </source>
</evidence>
<dbReference type="InterPro" id="IPR050182">
    <property type="entry name" value="Cytochrome_P450_fam2"/>
</dbReference>
<dbReference type="InParanoid" id="A0A7M7KCG4"/>
<evidence type="ECO:0000256" key="6">
    <source>
        <dbReference type="ARBA" id="ARBA00022617"/>
    </source>
</evidence>
<accession>A0A7M7KCG4</accession>
<evidence type="ECO:0000256" key="5">
    <source>
        <dbReference type="ARBA" id="ARBA00010617"/>
    </source>
</evidence>
<feature type="chain" id="PRO_5029581961" description="Cytochrome P450" evidence="16">
    <location>
        <begin position="20"/>
        <end position="488"/>
    </location>
</feature>
<evidence type="ECO:0000256" key="11">
    <source>
        <dbReference type="ARBA" id="ARBA00023004"/>
    </source>
</evidence>
<keyword evidence="12" id="KW-0503">Monooxygenase</keyword>
<feature type="binding site" description="axial binding residue" evidence="14">
    <location>
        <position position="434"/>
    </location>
    <ligand>
        <name>heme</name>
        <dbReference type="ChEBI" id="CHEBI:30413"/>
    </ligand>
    <ligandPart>
        <name>Fe</name>
        <dbReference type="ChEBI" id="CHEBI:18248"/>
    </ligandPart>
</feature>
<dbReference type="PANTHER" id="PTHR24300:SF375">
    <property type="entry name" value="CYTOCHROME P450 FAMILY"/>
    <property type="match status" value="1"/>
</dbReference>
<dbReference type="GO" id="GO:0006082">
    <property type="term" value="P:organic acid metabolic process"/>
    <property type="evidence" value="ECO:0007669"/>
    <property type="project" value="TreeGrafter"/>
</dbReference>
<feature type="transmembrane region" description="Helical" evidence="15">
    <location>
        <begin position="35"/>
        <end position="54"/>
    </location>
</feature>
<dbReference type="InterPro" id="IPR002401">
    <property type="entry name" value="Cyt_P450_E_grp-I"/>
</dbReference>
<evidence type="ECO:0000256" key="8">
    <source>
        <dbReference type="ARBA" id="ARBA00022824"/>
    </source>
</evidence>
<dbReference type="Gene3D" id="1.10.630.10">
    <property type="entry name" value="Cytochrome P450"/>
    <property type="match status" value="1"/>
</dbReference>
<dbReference type="PRINTS" id="PR00463">
    <property type="entry name" value="EP450I"/>
</dbReference>
<evidence type="ECO:0000256" key="1">
    <source>
        <dbReference type="ARBA" id="ARBA00001971"/>
    </source>
</evidence>
<dbReference type="GO" id="GO:0020037">
    <property type="term" value="F:heme binding"/>
    <property type="evidence" value="ECO:0007669"/>
    <property type="project" value="InterPro"/>
</dbReference>
<dbReference type="GO" id="GO:0005506">
    <property type="term" value="F:iron ion binding"/>
    <property type="evidence" value="ECO:0007669"/>
    <property type="project" value="InterPro"/>
</dbReference>
<dbReference type="FunFam" id="1.10.630.10:FF:000238">
    <property type="entry name" value="Cytochrome P450 2A6"/>
    <property type="match status" value="1"/>
</dbReference>
<feature type="transmembrane region" description="Helical" evidence="15">
    <location>
        <begin position="201"/>
        <end position="222"/>
    </location>
</feature>
<sequence>MYLELCILFLTVFLAVHWAQWHGFIGEEKNLPPGYYGFPVIGVVPFILWNRNYIAQAKNICKKSGPIFRVRVGWVDVVVVNGSTGVKEALKNDDLLGRPKNAMFNRLQELIKADPFVTMEGPRWKAIRNYSVHTLRDLGFGKTLLIEKRIQEEIGYFLDVIGRTQGIPYEPRNTLLASVSNNIATLVFGDRHPRWKSFNKFLLGFIETTSYLFVFSFVPLLMKLMTFIGIKQVKKLLEFASIADTAFTAEVESHAENFDGGYKRDFLDHLLAKQKEDPELYTSRVVRGTCFVFFAAGSNTTRVSIEYLLQLCAAYPHLQEQMFQEIIHVVGDARLPSWVDKDKLHLVNAFIQERHRIFSILPLGIFRRSLRDTKLCGYDIPKNTVVIYNIDSVHVDPTVFENPYEFNPSRFIDVGGRFIRSNAVIPFAIGKRACSGEAFATFETFLYFTTILQRFRIEAPKGADIKLATTDEFFSEPIQQSLVFISRS</sequence>
<keyword evidence="16" id="KW-0732">Signal</keyword>
<evidence type="ECO:0000256" key="7">
    <source>
        <dbReference type="ARBA" id="ARBA00022723"/>
    </source>
</evidence>
<evidence type="ECO:0000256" key="4">
    <source>
        <dbReference type="ARBA" id="ARBA00004406"/>
    </source>
</evidence>
<keyword evidence="7 14" id="KW-0479">Metal-binding</keyword>
<evidence type="ECO:0000256" key="3">
    <source>
        <dbReference type="ARBA" id="ARBA00004174"/>
    </source>
</evidence>
<dbReference type="PANTHER" id="PTHR24300">
    <property type="entry name" value="CYTOCHROME P450 508A4-RELATED"/>
    <property type="match status" value="1"/>
</dbReference>
<evidence type="ECO:0000256" key="16">
    <source>
        <dbReference type="SAM" id="SignalP"/>
    </source>
</evidence>
<evidence type="ECO:0000256" key="13">
    <source>
        <dbReference type="ARBA" id="ARBA00023136"/>
    </source>
</evidence>
<keyword evidence="9" id="KW-0492">Microsome</keyword>
<evidence type="ECO:0000256" key="10">
    <source>
        <dbReference type="ARBA" id="ARBA00023002"/>
    </source>
</evidence>
<organism evidence="17 18">
    <name type="scientific">Varroa destructor</name>
    <name type="common">Honeybee mite</name>
    <dbReference type="NCBI Taxonomy" id="109461"/>
    <lineage>
        <taxon>Eukaryota</taxon>
        <taxon>Metazoa</taxon>
        <taxon>Ecdysozoa</taxon>
        <taxon>Arthropoda</taxon>
        <taxon>Chelicerata</taxon>
        <taxon>Arachnida</taxon>
        <taxon>Acari</taxon>
        <taxon>Parasitiformes</taxon>
        <taxon>Mesostigmata</taxon>
        <taxon>Gamasina</taxon>
        <taxon>Dermanyssoidea</taxon>
        <taxon>Varroidae</taxon>
        <taxon>Varroa</taxon>
    </lineage>
</organism>
<dbReference type="GO" id="GO:0005789">
    <property type="term" value="C:endoplasmic reticulum membrane"/>
    <property type="evidence" value="ECO:0007669"/>
    <property type="project" value="UniProtKB-SubCell"/>
</dbReference>
<keyword evidence="15" id="KW-1133">Transmembrane helix</keyword>
<keyword evidence="6 14" id="KW-0349">Heme</keyword>
<dbReference type="RefSeq" id="XP_022664828.1">
    <property type="nucleotide sequence ID" value="XM_022809093.1"/>
</dbReference>
<comment type="cofactor">
    <cofactor evidence="1 14">
        <name>heme</name>
        <dbReference type="ChEBI" id="CHEBI:30413"/>
    </cofactor>
</comment>
<keyword evidence="8" id="KW-0256">Endoplasmic reticulum</keyword>
<evidence type="ECO:0000256" key="15">
    <source>
        <dbReference type="SAM" id="Phobius"/>
    </source>
</evidence>
<dbReference type="Proteomes" id="UP000594260">
    <property type="component" value="Unplaced"/>
</dbReference>
<keyword evidence="11 14" id="KW-0408">Iron</keyword>
<dbReference type="GO" id="GO:0006805">
    <property type="term" value="P:xenobiotic metabolic process"/>
    <property type="evidence" value="ECO:0007669"/>
    <property type="project" value="TreeGrafter"/>
</dbReference>
<feature type="signal peptide" evidence="16">
    <location>
        <begin position="1"/>
        <end position="19"/>
    </location>
</feature>
<name>A0A7M7KCG4_VARDE</name>
<dbReference type="GO" id="GO:0016712">
    <property type="term" value="F:oxidoreductase activity, acting on paired donors, with incorporation or reduction of molecular oxygen, reduced flavin or flavoprotein as one donor, and incorporation of one atom of oxygen"/>
    <property type="evidence" value="ECO:0007669"/>
    <property type="project" value="TreeGrafter"/>
</dbReference>
<reference evidence="17" key="1">
    <citation type="submission" date="2021-01" db="UniProtKB">
        <authorList>
            <consortium name="EnsemblMetazoa"/>
        </authorList>
    </citation>
    <scope>IDENTIFICATION</scope>
</reference>
<evidence type="ECO:0008006" key="19">
    <source>
        <dbReference type="Google" id="ProtNLM"/>
    </source>
</evidence>
<comment type="function">
    <text evidence="2">May be involved in the metabolism of insect hormones and in the breakdown of synthetic insecticides.</text>
</comment>
<dbReference type="OrthoDB" id="6507093at2759"/>
<keyword evidence="18" id="KW-1185">Reference proteome</keyword>
<evidence type="ECO:0000256" key="2">
    <source>
        <dbReference type="ARBA" id="ARBA00003690"/>
    </source>
</evidence>
<dbReference type="OMA" id="MFESTRA"/>
<keyword evidence="15" id="KW-0812">Transmembrane</keyword>
<evidence type="ECO:0000313" key="18">
    <source>
        <dbReference type="Proteomes" id="UP000594260"/>
    </source>
</evidence>
<proteinExistence type="inferred from homology"/>
<comment type="subcellular location">
    <subcellularLocation>
        <location evidence="4">Endoplasmic reticulum membrane</location>
        <topology evidence="4">Peripheral membrane protein</topology>
    </subcellularLocation>
    <subcellularLocation>
        <location evidence="3">Microsome membrane</location>
        <topology evidence="3">Peripheral membrane protein</topology>
    </subcellularLocation>
</comment>
<dbReference type="GeneID" id="111251940"/>
<evidence type="ECO:0000313" key="17">
    <source>
        <dbReference type="EnsemblMetazoa" id="XP_022664828"/>
    </source>
</evidence>
<dbReference type="Pfam" id="PF00067">
    <property type="entry name" value="p450"/>
    <property type="match status" value="1"/>
</dbReference>
<keyword evidence="10" id="KW-0560">Oxidoreductase</keyword>
<dbReference type="AlphaFoldDB" id="A0A7M7KCG4"/>
<protein>
    <recommendedName>
        <fullName evidence="19">Cytochrome P450</fullName>
    </recommendedName>
</protein>
<dbReference type="SUPFAM" id="SSF48264">
    <property type="entry name" value="Cytochrome P450"/>
    <property type="match status" value="1"/>
</dbReference>
<dbReference type="EnsemblMetazoa" id="XM_022809093">
    <property type="protein sequence ID" value="XP_022664828"/>
    <property type="gene ID" value="LOC111251940"/>
</dbReference>
<dbReference type="KEGG" id="vde:111251940"/>
<comment type="similarity">
    <text evidence="5">Belongs to the cytochrome P450 family.</text>
</comment>